<proteinExistence type="predicted"/>
<evidence type="ECO:0000313" key="2">
    <source>
        <dbReference type="Proteomes" id="UP000054166"/>
    </source>
</evidence>
<dbReference type="Proteomes" id="UP000054166">
    <property type="component" value="Unassembled WGS sequence"/>
</dbReference>
<dbReference type="AlphaFoldDB" id="A0A0C3GHC8"/>
<dbReference type="HOGENOM" id="CLU_2688655_0_0_1"/>
<name>A0A0C3GHC8_PILCF</name>
<reference evidence="1 2" key="1">
    <citation type="submission" date="2014-04" db="EMBL/GenBank/DDBJ databases">
        <authorList>
            <consortium name="DOE Joint Genome Institute"/>
            <person name="Kuo A."/>
            <person name="Tarkka M."/>
            <person name="Buscot F."/>
            <person name="Kohler A."/>
            <person name="Nagy L.G."/>
            <person name="Floudas D."/>
            <person name="Copeland A."/>
            <person name="Barry K.W."/>
            <person name="Cichocki N."/>
            <person name="Veneault-Fourrey C."/>
            <person name="LaButti K."/>
            <person name="Lindquist E.A."/>
            <person name="Lipzen A."/>
            <person name="Lundell T."/>
            <person name="Morin E."/>
            <person name="Murat C."/>
            <person name="Sun H."/>
            <person name="Tunlid A."/>
            <person name="Henrissat B."/>
            <person name="Grigoriev I.V."/>
            <person name="Hibbett D.S."/>
            <person name="Martin F."/>
            <person name="Nordberg H.P."/>
            <person name="Cantor M.N."/>
            <person name="Hua S.X."/>
        </authorList>
    </citation>
    <scope>NUCLEOTIDE SEQUENCE [LARGE SCALE GENOMIC DNA]</scope>
    <source>
        <strain evidence="1 2">F 1598</strain>
    </source>
</reference>
<dbReference type="InParanoid" id="A0A0C3GHC8"/>
<gene>
    <name evidence="1" type="ORF">PILCRDRAFT_205769</name>
</gene>
<evidence type="ECO:0000313" key="1">
    <source>
        <dbReference type="EMBL" id="KIM90036.1"/>
    </source>
</evidence>
<organism evidence="1 2">
    <name type="scientific">Piloderma croceum (strain F 1598)</name>
    <dbReference type="NCBI Taxonomy" id="765440"/>
    <lineage>
        <taxon>Eukaryota</taxon>
        <taxon>Fungi</taxon>
        <taxon>Dikarya</taxon>
        <taxon>Basidiomycota</taxon>
        <taxon>Agaricomycotina</taxon>
        <taxon>Agaricomycetes</taxon>
        <taxon>Agaricomycetidae</taxon>
        <taxon>Atheliales</taxon>
        <taxon>Atheliaceae</taxon>
        <taxon>Piloderma</taxon>
    </lineage>
</organism>
<accession>A0A0C3GHC8</accession>
<keyword evidence="2" id="KW-1185">Reference proteome</keyword>
<dbReference type="EMBL" id="KN832974">
    <property type="protein sequence ID" value="KIM90036.1"/>
    <property type="molecule type" value="Genomic_DNA"/>
</dbReference>
<protein>
    <submittedName>
        <fullName evidence="1">Uncharacterized protein</fullName>
    </submittedName>
</protein>
<reference evidence="2" key="2">
    <citation type="submission" date="2015-01" db="EMBL/GenBank/DDBJ databases">
        <title>Evolutionary Origins and Diversification of the Mycorrhizal Mutualists.</title>
        <authorList>
            <consortium name="DOE Joint Genome Institute"/>
            <consortium name="Mycorrhizal Genomics Consortium"/>
            <person name="Kohler A."/>
            <person name="Kuo A."/>
            <person name="Nagy L.G."/>
            <person name="Floudas D."/>
            <person name="Copeland A."/>
            <person name="Barry K.W."/>
            <person name="Cichocki N."/>
            <person name="Veneault-Fourrey C."/>
            <person name="LaButti K."/>
            <person name="Lindquist E.A."/>
            <person name="Lipzen A."/>
            <person name="Lundell T."/>
            <person name="Morin E."/>
            <person name="Murat C."/>
            <person name="Riley R."/>
            <person name="Ohm R."/>
            <person name="Sun H."/>
            <person name="Tunlid A."/>
            <person name="Henrissat B."/>
            <person name="Grigoriev I.V."/>
            <person name="Hibbett D.S."/>
            <person name="Martin F."/>
        </authorList>
    </citation>
    <scope>NUCLEOTIDE SEQUENCE [LARGE SCALE GENOMIC DNA]</scope>
    <source>
        <strain evidence="2">F 1598</strain>
    </source>
</reference>
<sequence>MKTLLAHYNNLDLASLYSGPMVPVCSPSNVDVLNWPRHLGLLRFSSSFYTCRCSPALGLAYGVPWHRQHGCISA</sequence>